<dbReference type="Proteomes" id="UP000220006">
    <property type="component" value="Unassembled WGS sequence"/>
</dbReference>
<feature type="domain" description="Bro-N" evidence="1">
    <location>
        <begin position="2"/>
        <end position="105"/>
    </location>
</feature>
<dbReference type="InterPro" id="IPR005039">
    <property type="entry name" value="Ant_C"/>
</dbReference>
<reference evidence="2 3" key="1">
    <citation type="submission" date="2017-09" db="EMBL/GenBank/DDBJ databases">
        <title>Large-scale bioinformatics analysis of Bacillus genomes uncovers conserved roles of natural products in bacterial physiology.</title>
        <authorList>
            <consortium name="Agbiome Team Llc"/>
            <person name="Bleich R.M."/>
            <person name="Grubbs K.J."/>
            <person name="Santa Maria K.C."/>
            <person name="Allen S.E."/>
            <person name="Farag S."/>
            <person name="Shank E.A."/>
            <person name="Bowers A."/>
        </authorList>
    </citation>
    <scope>NUCLEOTIDE SEQUENCE [LARGE SCALE GENOMIC DNA]</scope>
    <source>
        <strain evidence="2 3">AFS096845</strain>
    </source>
</reference>
<evidence type="ECO:0000313" key="3">
    <source>
        <dbReference type="Proteomes" id="UP000220006"/>
    </source>
</evidence>
<protein>
    <submittedName>
        <fullName evidence="2">Phage repressor protein/antirepressor Ant</fullName>
    </submittedName>
</protein>
<dbReference type="SMART" id="SM01040">
    <property type="entry name" value="Bro-N"/>
    <property type="match status" value="1"/>
</dbReference>
<accession>A0A2A7HUD8</accession>
<dbReference type="Pfam" id="PF02498">
    <property type="entry name" value="Bro-N"/>
    <property type="match status" value="1"/>
</dbReference>
<comment type="caution">
    <text evidence="2">The sequence shown here is derived from an EMBL/GenBank/DDBJ whole genome shotgun (WGS) entry which is preliminary data.</text>
</comment>
<organism evidence="2 3">
    <name type="scientific">Bacillus cereus</name>
    <dbReference type="NCBI Taxonomy" id="1396"/>
    <lineage>
        <taxon>Bacteria</taxon>
        <taxon>Bacillati</taxon>
        <taxon>Bacillota</taxon>
        <taxon>Bacilli</taxon>
        <taxon>Bacillales</taxon>
        <taxon>Bacillaceae</taxon>
        <taxon>Bacillus</taxon>
        <taxon>Bacillus cereus group</taxon>
    </lineage>
</organism>
<proteinExistence type="predicted"/>
<sequence length="245" mass="27562">MSNSLQVFDNGLGELRAIKEGNQVWFIAKDVCDVLEIGNPSQALVKLDEEEKNTIIINEGIGNPNKLVVNESGLYNLIFLSRKPQAKAFKKWITSEVLPSIRQDGGYMITNEDDDEQVIIARALVLAQKTLDRKSKQLAQAKKTIEEQSPAVEYHNKVLSIEGFLPVTDIAKQLGFKSAQELTNKLIEKKALFRSKRGSYLHTSHYAYLKEEGYIQYKNTGYGGLQLLISEKGKKEFARLLGITQ</sequence>
<dbReference type="InterPro" id="IPR003497">
    <property type="entry name" value="BRO_N_domain"/>
</dbReference>
<gene>
    <name evidence="2" type="ORF">COM96_18645</name>
</gene>
<dbReference type="PROSITE" id="PS51750">
    <property type="entry name" value="BRO_N"/>
    <property type="match status" value="1"/>
</dbReference>
<dbReference type="GO" id="GO:0003677">
    <property type="term" value="F:DNA binding"/>
    <property type="evidence" value="ECO:0007669"/>
    <property type="project" value="InterPro"/>
</dbReference>
<dbReference type="RefSeq" id="WP_097905027.1">
    <property type="nucleotide sequence ID" value="NZ_NVLK01000039.1"/>
</dbReference>
<evidence type="ECO:0000259" key="1">
    <source>
        <dbReference type="PROSITE" id="PS51750"/>
    </source>
</evidence>
<dbReference type="Pfam" id="PF03374">
    <property type="entry name" value="ANT"/>
    <property type="match status" value="1"/>
</dbReference>
<dbReference type="PANTHER" id="PTHR36180">
    <property type="entry name" value="DNA-BINDING PROTEIN-RELATED-RELATED"/>
    <property type="match status" value="1"/>
</dbReference>
<dbReference type="AlphaFoldDB" id="A0A2A7HUD8"/>
<dbReference type="PANTHER" id="PTHR36180:SF2">
    <property type="entry name" value="BRO FAMILY PROTEIN"/>
    <property type="match status" value="1"/>
</dbReference>
<dbReference type="EMBL" id="NVLK01000039">
    <property type="protein sequence ID" value="PEC20601.1"/>
    <property type="molecule type" value="Genomic_DNA"/>
</dbReference>
<evidence type="ECO:0000313" key="2">
    <source>
        <dbReference type="EMBL" id="PEC20601.1"/>
    </source>
</evidence>
<name>A0A2A7HUD8_BACCE</name>